<gene>
    <name evidence="2" type="ORF">PZ740_03885</name>
</gene>
<name>A0AAP3XQS3_9PROT</name>
<sequence length="264" mass="29000">MDSAEHLEDAVTFRPRPLGVVWAEEDLARAEGLRDSLRWRYDPRCAVEVHWGREMIFAMHRQERLRVVELQCEERAAVCPVEERRSVAEQAKIWGQARRRARQDYSFAKAELAALIEQREILVASQSWPGYLHGLCRDKSVARAEARARMAEPGHDPASDPDPKNPVFVDPAGSAFIDGIEGAEGGFAAAEAWDGRGAVDGTSAYGGTNEPDAPLAAGPSPWATRCRMARAAGTGPAPELDPSAPLRCGKVEPEERRGINLPLR</sequence>
<feature type="region of interest" description="Disordered" evidence="1">
    <location>
        <begin position="201"/>
        <end position="264"/>
    </location>
</feature>
<feature type="compositionally biased region" description="Basic and acidic residues" evidence="1">
    <location>
        <begin position="249"/>
        <end position="258"/>
    </location>
</feature>
<keyword evidence="3" id="KW-1185">Reference proteome</keyword>
<evidence type="ECO:0000256" key="1">
    <source>
        <dbReference type="SAM" id="MobiDB-lite"/>
    </source>
</evidence>
<comment type="caution">
    <text evidence="2">The sequence shown here is derived from an EMBL/GenBank/DDBJ whole genome shotgun (WGS) entry which is preliminary data.</text>
</comment>
<dbReference type="RefSeq" id="WP_327787943.1">
    <property type="nucleotide sequence ID" value="NZ_JARGEQ010000025.1"/>
</dbReference>
<reference evidence="2 3" key="1">
    <citation type="submission" date="2023-03" db="EMBL/GenBank/DDBJ databases">
        <title>YIM 152171 draft genome.</title>
        <authorList>
            <person name="Yang Z."/>
        </authorList>
    </citation>
    <scope>NUCLEOTIDE SEQUENCE [LARGE SCALE GENOMIC DNA]</scope>
    <source>
        <strain evidence="2 3">YIM 152171</strain>
    </source>
</reference>
<dbReference type="AlphaFoldDB" id="A0AAP3XQS3"/>
<dbReference type="EMBL" id="JARGEQ010000025">
    <property type="protein sequence ID" value="MDF1585525.1"/>
    <property type="molecule type" value="Genomic_DNA"/>
</dbReference>
<evidence type="ECO:0000313" key="3">
    <source>
        <dbReference type="Proteomes" id="UP001301140"/>
    </source>
</evidence>
<proteinExistence type="predicted"/>
<evidence type="ECO:0000313" key="2">
    <source>
        <dbReference type="EMBL" id="MDF1585525.1"/>
    </source>
</evidence>
<organism evidence="2 3">
    <name type="scientific">Marinimicrococcus flavescens</name>
    <dbReference type="NCBI Taxonomy" id="3031815"/>
    <lineage>
        <taxon>Bacteria</taxon>
        <taxon>Pseudomonadati</taxon>
        <taxon>Pseudomonadota</taxon>
        <taxon>Alphaproteobacteria</taxon>
        <taxon>Geminicoccales</taxon>
        <taxon>Geminicoccaceae</taxon>
        <taxon>Marinimicrococcus</taxon>
    </lineage>
</organism>
<accession>A0AAP3XQS3</accession>
<protein>
    <submittedName>
        <fullName evidence="2">Uncharacterized protein</fullName>
    </submittedName>
</protein>
<dbReference type="Proteomes" id="UP001301140">
    <property type="component" value="Unassembled WGS sequence"/>
</dbReference>